<proteinExistence type="predicted"/>
<keyword evidence="1" id="KW-0472">Membrane</keyword>
<dbReference type="OrthoDB" id="5363290at2759"/>
<evidence type="ECO:0000313" key="3">
    <source>
        <dbReference type="Proteomes" id="UP000283090"/>
    </source>
</evidence>
<feature type="transmembrane region" description="Helical" evidence="1">
    <location>
        <begin position="51"/>
        <end position="70"/>
    </location>
</feature>
<dbReference type="PANTHER" id="PTHR42083:SF1">
    <property type="entry name" value="MARVEL DOMAIN-CONTAINING PROTEIN"/>
    <property type="match status" value="1"/>
</dbReference>
<keyword evidence="1" id="KW-1133">Transmembrane helix</keyword>
<gene>
    <name evidence="2" type="ORF">DFL_009185</name>
</gene>
<dbReference type="GeneID" id="93591496"/>
<dbReference type="Proteomes" id="UP000283090">
    <property type="component" value="Unassembled WGS sequence"/>
</dbReference>
<accession>A0A436ZQX7</accession>
<comment type="caution">
    <text evidence="2">The sequence shown here is derived from an EMBL/GenBank/DDBJ whole genome shotgun (WGS) entry which is preliminary data.</text>
</comment>
<feature type="transmembrane region" description="Helical" evidence="1">
    <location>
        <begin position="122"/>
        <end position="140"/>
    </location>
</feature>
<dbReference type="VEuPathDB" id="FungiDB:DFL_009185"/>
<dbReference type="PANTHER" id="PTHR42083">
    <property type="entry name" value="MARVEL DOMAIN-CONTAINING PROTEIN"/>
    <property type="match status" value="1"/>
</dbReference>
<dbReference type="RefSeq" id="XP_067486862.1">
    <property type="nucleotide sequence ID" value="XM_067639033.1"/>
</dbReference>
<dbReference type="EMBL" id="SAEB01000012">
    <property type="protein sequence ID" value="RVD81318.1"/>
    <property type="molecule type" value="Genomic_DNA"/>
</dbReference>
<keyword evidence="3" id="KW-1185">Reference proteome</keyword>
<dbReference type="AlphaFoldDB" id="A0A436ZQX7"/>
<reference evidence="2 3" key="1">
    <citation type="submission" date="2019-01" db="EMBL/GenBank/DDBJ databases">
        <title>Intercellular communication is required for trap formation in the nematode-trapping fungus Duddingtonia flagrans.</title>
        <authorList>
            <person name="Youssar L."/>
            <person name="Wernet V."/>
            <person name="Hensel N."/>
            <person name="Hildebrandt H.-G."/>
            <person name="Fischer R."/>
        </authorList>
    </citation>
    <scope>NUCLEOTIDE SEQUENCE [LARGE SCALE GENOMIC DNA]</scope>
    <source>
        <strain evidence="2 3">CBS H-5679</strain>
    </source>
</reference>
<evidence type="ECO:0000313" key="2">
    <source>
        <dbReference type="EMBL" id="RVD81318.1"/>
    </source>
</evidence>
<protein>
    <submittedName>
        <fullName evidence="2">Uncharacterized protein</fullName>
    </submittedName>
</protein>
<sequence length="161" mass="18601">MSLKAIRTLTGRIILGILRLLQLALACAVIGLYGKYLARATDAGEHADARWIWAVVVGGLSIVTAILYSLPFWPLRFFFIWDIVLFICWLTVFAIFASLYMHEDPEGNHDIEQMRDAMWLDLVNWLLWLVSSVVGGWYFWKYRNERTRLSGRARENTKFGA</sequence>
<feature type="transmembrane region" description="Helical" evidence="1">
    <location>
        <begin position="12"/>
        <end position="31"/>
    </location>
</feature>
<name>A0A436ZQX7_ARTFL</name>
<keyword evidence="1" id="KW-0812">Transmembrane</keyword>
<evidence type="ECO:0000256" key="1">
    <source>
        <dbReference type="SAM" id="Phobius"/>
    </source>
</evidence>
<feature type="transmembrane region" description="Helical" evidence="1">
    <location>
        <begin position="77"/>
        <end position="102"/>
    </location>
</feature>
<organism evidence="2 3">
    <name type="scientific">Arthrobotrys flagrans</name>
    <name type="common">Nematode-trapping fungus</name>
    <name type="synonym">Trichothecium flagrans</name>
    <dbReference type="NCBI Taxonomy" id="97331"/>
    <lineage>
        <taxon>Eukaryota</taxon>
        <taxon>Fungi</taxon>
        <taxon>Dikarya</taxon>
        <taxon>Ascomycota</taxon>
        <taxon>Pezizomycotina</taxon>
        <taxon>Orbiliomycetes</taxon>
        <taxon>Orbiliales</taxon>
        <taxon>Orbiliaceae</taxon>
        <taxon>Arthrobotrys</taxon>
    </lineage>
</organism>